<evidence type="ECO:0000313" key="2">
    <source>
        <dbReference type="Proteomes" id="UP000004099"/>
    </source>
</evidence>
<sequence length="58" mass="6629">MVKIFVDFSLFSKILKFKLENKLKHVKMRQISADGLKILRKKCNIIINTIFGGFSGNG</sequence>
<dbReference type="HOGENOM" id="CLU_2973856_0_0_9"/>
<gene>
    <name evidence="1" type="ORF">HMPREF0542_11385</name>
</gene>
<organism evidence="1 2">
    <name type="scientific">Ligilactobacillus ruminis ATCC 25644</name>
    <dbReference type="NCBI Taxonomy" id="525362"/>
    <lineage>
        <taxon>Bacteria</taxon>
        <taxon>Bacillati</taxon>
        <taxon>Bacillota</taxon>
        <taxon>Bacilli</taxon>
        <taxon>Lactobacillales</taxon>
        <taxon>Lactobacillaceae</taxon>
        <taxon>Ligilactobacillus</taxon>
    </lineage>
</organism>
<proteinExistence type="predicted"/>
<dbReference type="Proteomes" id="UP000004099">
    <property type="component" value="Unassembled WGS sequence"/>
</dbReference>
<dbReference type="AlphaFoldDB" id="E7FR58"/>
<reference evidence="1 2" key="1">
    <citation type="submission" date="2011-01" db="EMBL/GenBank/DDBJ databases">
        <authorList>
            <person name="Muzny D."/>
            <person name="Qin X."/>
            <person name="Buhay C."/>
            <person name="Dugan-Rocha S."/>
            <person name="Ding Y."/>
            <person name="Chen G."/>
            <person name="Hawes A."/>
            <person name="Holder M."/>
            <person name="Jhangiani S."/>
            <person name="Johnson A."/>
            <person name="Khan Z."/>
            <person name="Li Z."/>
            <person name="Liu W."/>
            <person name="Liu X."/>
            <person name="Perez L."/>
            <person name="Shen H."/>
            <person name="Wang Q."/>
            <person name="Watt J."/>
            <person name="Xi L."/>
            <person name="Xin Y."/>
            <person name="Zhou J."/>
            <person name="Deng J."/>
            <person name="Jiang H."/>
            <person name="Liu Y."/>
            <person name="Qu J."/>
            <person name="Song X.-Z."/>
            <person name="Zhang L."/>
            <person name="Villasana D."/>
            <person name="Johnson A."/>
            <person name="Liu J."/>
            <person name="Liyanage D."/>
            <person name="Lorensuhewa L."/>
            <person name="Robinson T."/>
            <person name="Song A."/>
            <person name="Song B.-B."/>
            <person name="Dinh H."/>
            <person name="Thornton R."/>
            <person name="Coyle M."/>
            <person name="Francisco L."/>
            <person name="Jackson L."/>
            <person name="Javaid M."/>
            <person name="Korchina V."/>
            <person name="Kovar C."/>
            <person name="Mata R."/>
            <person name="Mathew T."/>
            <person name="Ngo R."/>
            <person name="Nguyen L."/>
            <person name="Nguyen N."/>
            <person name="Okwuonu G."/>
            <person name="Ongeri F."/>
            <person name="Pham C."/>
            <person name="Simmons D."/>
            <person name="Wilczek-Boney K."/>
            <person name="Hale W."/>
            <person name="Jakkamsetti A."/>
            <person name="Pham P."/>
            <person name="Ruth R."/>
            <person name="San Lucas F."/>
            <person name="Warren J."/>
            <person name="Zhang J."/>
            <person name="Zhao Z."/>
            <person name="Zhou C."/>
            <person name="Zhu D."/>
            <person name="Lee S."/>
            <person name="Bess C."/>
            <person name="Blankenburg K."/>
            <person name="Forbes L."/>
            <person name="Fu Q."/>
            <person name="Gubbala S."/>
            <person name="Hirani K."/>
            <person name="Jayaseelan J.C."/>
            <person name="Lara F."/>
            <person name="Munidasa M."/>
            <person name="Palculict T."/>
            <person name="Patil S."/>
            <person name="Pu L.-L."/>
            <person name="Saada N."/>
            <person name="Tang L."/>
            <person name="Weissenberger G."/>
            <person name="Zhu Y."/>
            <person name="Hemphill L."/>
            <person name="Shang Y."/>
            <person name="Youmans B."/>
            <person name="Ayvaz T."/>
            <person name="Ross M."/>
            <person name="Santibanez J."/>
            <person name="Aqrawi P."/>
            <person name="Gross S."/>
            <person name="Joshi V."/>
            <person name="Fowler G."/>
            <person name="Nazareth L."/>
            <person name="Reid J."/>
            <person name="Worley K."/>
            <person name="Petrosino J."/>
            <person name="Highlander S."/>
            <person name="Gibbs R."/>
        </authorList>
    </citation>
    <scope>NUCLEOTIDE SEQUENCE [LARGE SCALE GENOMIC DNA]</scope>
    <source>
        <strain evidence="1 2">ATCC 25644</strain>
    </source>
</reference>
<accession>E7FR58</accession>
<evidence type="ECO:0000313" key="1">
    <source>
        <dbReference type="EMBL" id="EFZ34445.1"/>
    </source>
</evidence>
<protein>
    <submittedName>
        <fullName evidence="1">Uncharacterized protein</fullName>
    </submittedName>
</protein>
<dbReference type="EMBL" id="ACGS02000041">
    <property type="protein sequence ID" value="EFZ34445.1"/>
    <property type="molecule type" value="Genomic_DNA"/>
</dbReference>
<name>E7FR58_9LACO</name>
<comment type="caution">
    <text evidence="1">The sequence shown here is derived from an EMBL/GenBank/DDBJ whole genome shotgun (WGS) entry which is preliminary data.</text>
</comment>